<dbReference type="Proteomes" id="UP001182556">
    <property type="component" value="Unassembled WGS sequence"/>
</dbReference>
<dbReference type="PANTHER" id="PTHR15565:SF0">
    <property type="entry name" value="PROTEIN AATF"/>
    <property type="match status" value="1"/>
</dbReference>
<evidence type="ECO:0000256" key="3">
    <source>
        <dbReference type="SAM" id="MobiDB-lite"/>
    </source>
</evidence>
<feature type="domain" description="Apoptosis-antagonizing transcription factor C-terminal" evidence="4">
    <location>
        <begin position="362"/>
        <end position="439"/>
    </location>
</feature>
<dbReference type="EMBL" id="JAODAN010000009">
    <property type="protein sequence ID" value="KAK1922203.1"/>
    <property type="molecule type" value="Genomic_DNA"/>
</dbReference>
<comment type="similarity">
    <text evidence="1">Belongs to the AATF family.</text>
</comment>
<feature type="compositionally biased region" description="Acidic residues" evidence="3">
    <location>
        <begin position="83"/>
        <end position="92"/>
    </location>
</feature>
<feature type="region of interest" description="Disordered" evidence="3">
    <location>
        <begin position="375"/>
        <end position="404"/>
    </location>
</feature>
<reference evidence="6" key="1">
    <citation type="submission" date="2023-02" db="EMBL/GenBank/DDBJ databases">
        <title>Identification and recombinant expression of a fungal hydrolase from Papiliotrema laurentii that hydrolyzes apple cutin and clears colloidal polyester polyurethane.</title>
        <authorList>
            <consortium name="DOE Joint Genome Institute"/>
            <person name="Roman V.A."/>
            <person name="Bojanowski C."/>
            <person name="Crable B.R."/>
            <person name="Wagner D.N."/>
            <person name="Hung C.S."/>
            <person name="Nadeau L.J."/>
            <person name="Schratz L."/>
            <person name="Haridas S."/>
            <person name="Pangilinan J."/>
            <person name="Lipzen A."/>
            <person name="Na H."/>
            <person name="Yan M."/>
            <person name="Ng V."/>
            <person name="Grigoriev I.V."/>
            <person name="Spatafora J.W."/>
            <person name="Barlow D."/>
            <person name="Biffinger J."/>
            <person name="Kelley-Loughnane N."/>
            <person name="Varaljay V.A."/>
            <person name="Crookes-Goodson W.J."/>
        </authorList>
    </citation>
    <scope>NUCLEOTIDE SEQUENCE</scope>
    <source>
        <strain evidence="6">5307AH</strain>
    </source>
</reference>
<dbReference type="InterPro" id="IPR025160">
    <property type="entry name" value="AATF"/>
</dbReference>
<dbReference type="Pfam" id="PF08164">
    <property type="entry name" value="TRAUB"/>
    <property type="match status" value="1"/>
</dbReference>
<evidence type="ECO:0000313" key="7">
    <source>
        <dbReference type="Proteomes" id="UP001182556"/>
    </source>
</evidence>
<feature type="region of interest" description="Disordered" evidence="3">
    <location>
        <begin position="11"/>
        <end position="187"/>
    </location>
</feature>
<feature type="compositionally biased region" description="Acidic residues" evidence="3">
    <location>
        <begin position="99"/>
        <end position="154"/>
    </location>
</feature>
<dbReference type="AlphaFoldDB" id="A0AAD9CXI8"/>
<dbReference type="Pfam" id="PF13339">
    <property type="entry name" value="AATF-Che1"/>
    <property type="match status" value="1"/>
</dbReference>
<dbReference type="InterPro" id="IPR012617">
    <property type="entry name" value="AATF_C"/>
</dbReference>
<dbReference type="GO" id="GO:0000462">
    <property type="term" value="P:maturation of SSU-rRNA from tricistronic rRNA transcript (SSU-rRNA, 5.8S rRNA, LSU-rRNA)"/>
    <property type="evidence" value="ECO:0007669"/>
    <property type="project" value="TreeGrafter"/>
</dbReference>
<feature type="compositionally biased region" description="Basic and acidic residues" evidence="3">
    <location>
        <begin position="34"/>
        <end position="49"/>
    </location>
</feature>
<evidence type="ECO:0000313" key="6">
    <source>
        <dbReference type="EMBL" id="KAK1922203.1"/>
    </source>
</evidence>
<dbReference type="InterPro" id="IPR039223">
    <property type="entry name" value="AATF/Bfr2"/>
</dbReference>
<dbReference type="PANTHER" id="PTHR15565">
    <property type="entry name" value="AATF PROTEIN APOPTOSIS ANTAGONIZING TRANSCRIPTION FACTOR"/>
    <property type="match status" value="1"/>
</dbReference>
<feature type="domain" description="AATF leucine zipper-containing" evidence="5">
    <location>
        <begin position="183"/>
        <end position="308"/>
    </location>
</feature>
<comment type="caution">
    <text evidence="6">The sequence shown here is derived from an EMBL/GenBank/DDBJ whole genome shotgun (WGS) entry which is preliminary data.</text>
</comment>
<gene>
    <name evidence="6" type="ORF">DB88DRAFT_497532</name>
</gene>
<evidence type="ECO:0000259" key="5">
    <source>
        <dbReference type="Pfam" id="PF13339"/>
    </source>
</evidence>
<accession>A0AAD9CXI8</accession>
<evidence type="ECO:0000256" key="1">
    <source>
        <dbReference type="ARBA" id="ARBA00008966"/>
    </source>
</evidence>
<name>A0AAD9CXI8_PAPLA</name>
<evidence type="ECO:0000256" key="2">
    <source>
        <dbReference type="ARBA" id="ARBA00013850"/>
    </source>
</evidence>
<sequence>MSRLTLAQQLKQLEDEDKPRSIDPESAYTSLDGLEIKNREGDEGREHYLDVGPSKLRTQTAVGGTLYGGKYAGETRGRVKIFDDDEEEEEGDAGGFDEGNSEDESEGEEDDDEEEDEDFDDEGEEDEDAEEAEDDDEGEEGQEENDGVDEDGGKEEETRPTPSSSKPKALDPMGSLRESRQKDIIKGQGIRRQKGLFDSLITLRITFQKALTASIPLAPPLPSDPSGEIEKQRVHALRSLADLNERLLDLRASLALPGTELPSLGKRKRGQDEEVGIDYLNDAVKDSFALVNAERPHLVGILNKWSSKINAASLAVASKAAGSSKFLQSTKGQMGIVEAIQAGVESRKESGRTFLETEEAGYRSLLKEVIETRSGGSGGADLTHLRREKKKKREAERGGSKGRKLRYTVHEKAQNFAVPVPLSNGWHDEQVDELFSSLLGGAGMKGAGTEAGVSASGLINGDEGLASLGGLRVF</sequence>
<evidence type="ECO:0000259" key="4">
    <source>
        <dbReference type="Pfam" id="PF08164"/>
    </source>
</evidence>
<feature type="compositionally biased region" description="Basic and acidic residues" evidence="3">
    <location>
        <begin position="73"/>
        <end position="82"/>
    </location>
</feature>
<keyword evidence="7" id="KW-1185">Reference proteome</keyword>
<proteinExistence type="inferred from homology"/>
<dbReference type="GO" id="GO:0005730">
    <property type="term" value="C:nucleolus"/>
    <property type="evidence" value="ECO:0007669"/>
    <property type="project" value="TreeGrafter"/>
</dbReference>
<organism evidence="6 7">
    <name type="scientific">Papiliotrema laurentii</name>
    <name type="common">Cryptococcus laurentii</name>
    <dbReference type="NCBI Taxonomy" id="5418"/>
    <lineage>
        <taxon>Eukaryota</taxon>
        <taxon>Fungi</taxon>
        <taxon>Dikarya</taxon>
        <taxon>Basidiomycota</taxon>
        <taxon>Agaricomycotina</taxon>
        <taxon>Tremellomycetes</taxon>
        <taxon>Tremellales</taxon>
        <taxon>Rhynchogastremaceae</taxon>
        <taxon>Papiliotrema</taxon>
    </lineage>
</organism>
<protein>
    <recommendedName>
        <fullName evidence="2">Protein BFR2</fullName>
    </recommendedName>
</protein>